<dbReference type="AlphaFoldDB" id="D3GVS6"/>
<gene>
    <name evidence="1" type="ordered locus">EC042_3308</name>
</gene>
<name>D3GVS6_ECO44</name>
<dbReference type="KEGG" id="elo:EC042_3308"/>
<accession>D3GVS6</accession>
<protein>
    <submittedName>
        <fullName evidence="1">Uncharacterized protein</fullName>
    </submittedName>
</protein>
<evidence type="ECO:0000313" key="2">
    <source>
        <dbReference type="Proteomes" id="UP000001407"/>
    </source>
</evidence>
<reference evidence="1 2" key="1">
    <citation type="journal article" date="2010" name="PLoS ONE">
        <title>Complete genome sequence and comparative metabolic profiling of the prototypical enteroaggregative Escherichia coli strain 042.</title>
        <authorList>
            <person name="Chaudhuri R.R."/>
            <person name="Sebaihia M."/>
            <person name="Hobman J.L."/>
            <person name="Webber M.A."/>
            <person name="Leyton D.L."/>
            <person name="Goldberg M.D."/>
            <person name="Cunningham A.F."/>
            <person name="Scott-Tucker A."/>
            <person name="Ferguson P.R."/>
            <person name="Thomas C.M."/>
            <person name="Frankel G."/>
            <person name="Tang C.M."/>
            <person name="Dudley E.G."/>
            <person name="Roberts I.S."/>
            <person name="Rasko D.A."/>
            <person name="Pallen M.J."/>
            <person name="Parkhill J."/>
            <person name="Nataro J.P."/>
            <person name="Thomson N.R."/>
            <person name="Henderson I.R."/>
        </authorList>
    </citation>
    <scope>NUCLEOTIDE SEQUENCE [LARGE SCALE GENOMIC DNA]</scope>
    <source>
        <strain evidence="2">042 / EAEC</strain>
    </source>
</reference>
<evidence type="ECO:0000313" key="1">
    <source>
        <dbReference type="EMBL" id="CBG36136.1"/>
    </source>
</evidence>
<organism evidence="1 2">
    <name type="scientific">Escherichia coli O44:H18 (strain 042 / EAEC)</name>
    <dbReference type="NCBI Taxonomy" id="216592"/>
    <lineage>
        <taxon>Bacteria</taxon>
        <taxon>Pseudomonadati</taxon>
        <taxon>Pseudomonadota</taxon>
        <taxon>Gammaproteobacteria</taxon>
        <taxon>Enterobacterales</taxon>
        <taxon>Enterobacteriaceae</taxon>
        <taxon>Escherichia</taxon>
    </lineage>
</organism>
<sequence>MNSAAGRAPAAIKASMCLDIQLFAVDLIGIGGNTRLRPCHTTRHAGPHRAIREVEVMRVQGSLKHQSSRL</sequence>
<proteinExistence type="predicted"/>
<dbReference type="HOGENOM" id="CLU_2751358_0_0_6"/>
<dbReference type="Proteomes" id="UP000001407">
    <property type="component" value="Chromosome"/>
</dbReference>
<dbReference type="EMBL" id="FN554766">
    <property type="protein sequence ID" value="CBG36136.1"/>
    <property type="molecule type" value="Genomic_DNA"/>
</dbReference>